<evidence type="ECO:0000256" key="2">
    <source>
        <dbReference type="ARBA" id="ARBA00022692"/>
    </source>
</evidence>
<evidence type="ECO:0000256" key="5">
    <source>
        <dbReference type="SAM" id="Phobius"/>
    </source>
</evidence>
<comment type="caution">
    <text evidence="7">The sequence shown here is derived from an EMBL/GenBank/DDBJ whole genome shotgun (WGS) entry which is preliminary data.</text>
</comment>
<dbReference type="InterPro" id="IPR011701">
    <property type="entry name" value="MFS"/>
</dbReference>
<evidence type="ECO:0000313" key="7">
    <source>
        <dbReference type="EMBL" id="OZI82143.1"/>
    </source>
</evidence>
<keyword evidence="3 5" id="KW-1133">Transmembrane helix</keyword>
<dbReference type="PANTHER" id="PTHR42718:SF49">
    <property type="entry name" value="EXPORT PROTEIN"/>
    <property type="match status" value="1"/>
</dbReference>
<dbReference type="SUPFAM" id="SSF103473">
    <property type="entry name" value="MFS general substrate transporter"/>
    <property type="match status" value="1"/>
</dbReference>
<name>A0ABX4FIY6_9BORD</name>
<feature type="transmembrane region" description="Helical" evidence="5">
    <location>
        <begin position="326"/>
        <end position="346"/>
    </location>
</feature>
<dbReference type="PANTHER" id="PTHR42718">
    <property type="entry name" value="MAJOR FACILITATOR SUPERFAMILY MULTIDRUG TRANSPORTER MFSC"/>
    <property type="match status" value="1"/>
</dbReference>
<evidence type="ECO:0000256" key="1">
    <source>
        <dbReference type="ARBA" id="ARBA00004141"/>
    </source>
</evidence>
<accession>A0ABX4FIY6</accession>
<dbReference type="Proteomes" id="UP000216524">
    <property type="component" value="Unassembled WGS sequence"/>
</dbReference>
<dbReference type="Gene3D" id="1.20.1250.20">
    <property type="entry name" value="MFS general substrate transporter like domains"/>
    <property type="match status" value="1"/>
</dbReference>
<reference evidence="7 8" key="1">
    <citation type="submission" date="2017-05" db="EMBL/GenBank/DDBJ databases">
        <title>Complete and WGS of Bordetella genogroups.</title>
        <authorList>
            <person name="Spilker T."/>
            <person name="Lipuma J."/>
        </authorList>
    </citation>
    <scope>NUCLEOTIDE SEQUENCE [LARGE SCALE GENOMIC DNA]</scope>
    <source>
        <strain evidence="7 8">AU3139</strain>
    </source>
</reference>
<feature type="transmembrane region" description="Helical" evidence="5">
    <location>
        <begin position="353"/>
        <end position="376"/>
    </location>
</feature>
<dbReference type="InterPro" id="IPR036259">
    <property type="entry name" value="MFS_trans_sf"/>
</dbReference>
<dbReference type="PRINTS" id="PR01036">
    <property type="entry name" value="TCRTETB"/>
</dbReference>
<dbReference type="CDD" id="cd17321">
    <property type="entry name" value="MFS_MMR_MDR_like"/>
    <property type="match status" value="1"/>
</dbReference>
<feature type="domain" description="Major facilitator superfamily (MFS) profile" evidence="6">
    <location>
        <begin position="38"/>
        <end position="473"/>
    </location>
</feature>
<feature type="transmembrane region" description="Helical" evidence="5">
    <location>
        <begin position="107"/>
        <end position="130"/>
    </location>
</feature>
<comment type="subcellular location">
    <subcellularLocation>
        <location evidence="1">Membrane</location>
        <topology evidence="1">Multi-pass membrane protein</topology>
    </subcellularLocation>
</comment>
<feature type="transmembrane region" description="Helical" evidence="5">
    <location>
        <begin position="288"/>
        <end position="314"/>
    </location>
</feature>
<feature type="transmembrane region" description="Helical" evidence="5">
    <location>
        <begin position="224"/>
        <end position="244"/>
    </location>
</feature>
<proteinExistence type="predicted"/>
<sequence>MPCAAPRRLSPVAALLTFRLNQLPQAGAGLPHPARAIAVAAILINVFMATLESAIANTALPAIAADLGVSEASSIWVISAYHLAMVAALLPIASLGEIIGHRRISMAGLVLFTLASLACGLAPSLPWLIAGRLVQGVGAAGILGVALAMTRFVYPREQLGRGLGLNALVVSLSLAAGPTAASLILSLASWHWLFLINVPLGLLGLALGIRALPPTPRSARRYDAVAGLLCALFLALLVYTLNAYAHDVGAGRNTAYALATLALLALLLKRQSGRGAPMLATDLLRRPIFALSAAATLGAFAAQTLAFVALPFMLQSLLGYTQVQTGFLITPWPALAALSAAWAGALSDRHPPGLLGGIGMAVLAAGLLSLVALPAAPHAFDLGWRMALCGAGFGFFQAPNMRAMLADAPPERSGGASGMTSSSIMLGQSLGAALVAGLFTLSGAAAAPAALWLGVACAVIAGIASLLRLRHAAAAGAGPRLDLKRV</sequence>
<evidence type="ECO:0000313" key="8">
    <source>
        <dbReference type="Proteomes" id="UP000216524"/>
    </source>
</evidence>
<keyword evidence="8" id="KW-1185">Reference proteome</keyword>
<keyword evidence="2 5" id="KW-0812">Transmembrane</keyword>
<dbReference type="EMBL" id="NEVV01000001">
    <property type="protein sequence ID" value="OZI82143.1"/>
    <property type="molecule type" value="Genomic_DNA"/>
</dbReference>
<dbReference type="Pfam" id="PF07690">
    <property type="entry name" value="MFS_1"/>
    <property type="match status" value="1"/>
</dbReference>
<feature type="transmembrane region" description="Helical" evidence="5">
    <location>
        <begin position="136"/>
        <end position="154"/>
    </location>
</feature>
<dbReference type="InterPro" id="IPR020846">
    <property type="entry name" value="MFS_dom"/>
</dbReference>
<evidence type="ECO:0000256" key="4">
    <source>
        <dbReference type="ARBA" id="ARBA00023136"/>
    </source>
</evidence>
<evidence type="ECO:0000256" key="3">
    <source>
        <dbReference type="ARBA" id="ARBA00022989"/>
    </source>
</evidence>
<protein>
    <submittedName>
        <fullName evidence="7">MFS transporter</fullName>
    </submittedName>
</protein>
<keyword evidence="4 5" id="KW-0472">Membrane</keyword>
<feature type="transmembrane region" description="Helical" evidence="5">
    <location>
        <begin position="190"/>
        <end position="212"/>
    </location>
</feature>
<feature type="transmembrane region" description="Helical" evidence="5">
    <location>
        <begin position="250"/>
        <end position="268"/>
    </location>
</feature>
<dbReference type="PROSITE" id="PS50850">
    <property type="entry name" value="MFS"/>
    <property type="match status" value="1"/>
</dbReference>
<dbReference type="Gene3D" id="1.20.1720.10">
    <property type="entry name" value="Multidrug resistance protein D"/>
    <property type="match status" value="1"/>
</dbReference>
<gene>
    <name evidence="7" type="ORF">CAL23_10775</name>
</gene>
<feature type="transmembrane region" description="Helical" evidence="5">
    <location>
        <begin position="163"/>
        <end position="184"/>
    </location>
</feature>
<feature type="transmembrane region" description="Helical" evidence="5">
    <location>
        <begin position="75"/>
        <end position="95"/>
    </location>
</feature>
<feature type="transmembrane region" description="Helical" evidence="5">
    <location>
        <begin position="445"/>
        <end position="467"/>
    </location>
</feature>
<evidence type="ECO:0000259" key="6">
    <source>
        <dbReference type="PROSITE" id="PS50850"/>
    </source>
</evidence>
<organism evidence="7 8">
    <name type="scientific">Bordetella genomosp. 6</name>
    <dbReference type="NCBI Taxonomy" id="463024"/>
    <lineage>
        <taxon>Bacteria</taxon>
        <taxon>Pseudomonadati</taxon>
        <taxon>Pseudomonadota</taxon>
        <taxon>Betaproteobacteria</taxon>
        <taxon>Burkholderiales</taxon>
        <taxon>Alcaligenaceae</taxon>
        <taxon>Bordetella</taxon>
    </lineage>
</organism>